<gene>
    <name evidence="1" type="ORF">H4R21_004916</name>
</gene>
<evidence type="ECO:0000313" key="1">
    <source>
        <dbReference type="EMBL" id="KAJ2795928.1"/>
    </source>
</evidence>
<sequence>MIRRALGVAWRTSAPAASHHTRRPVVPGWRLLSDGRSRPDRRDSEDLHEWDRSVTEAIEQAKRELAAQKASEEAQEEENKKKGAAQRAPDGDPSPPAAGGKNKGTEREDYIVTLGRVMLELPEQIEGFFERGLDGAIYAESVRFAEPLHSGAHIAGKSQYLGAARVLRLAMAAYFSQPRVTILRLRQVRAPLEPNHAGSDGAGTDVLVRWVFEGVPRHTEILGGHGSRFEGEFRYAIDPRSGLVAEHEVTAIHPTPPTSFIASGLARWMGWTAPRESLSLSRQR</sequence>
<comment type="caution">
    <text evidence="1">The sequence shown here is derived from an EMBL/GenBank/DDBJ whole genome shotgun (WGS) entry which is preliminary data.</text>
</comment>
<reference evidence="1" key="1">
    <citation type="submission" date="2022-07" db="EMBL/GenBank/DDBJ databases">
        <title>Phylogenomic reconstructions and comparative analyses of Kickxellomycotina fungi.</title>
        <authorList>
            <person name="Reynolds N.K."/>
            <person name="Stajich J.E."/>
            <person name="Barry K."/>
            <person name="Grigoriev I.V."/>
            <person name="Crous P."/>
            <person name="Smith M.E."/>
        </authorList>
    </citation>
    <scope>NUCLEOTIDE SEQUENCE</scope>
    <source>
        <strain evidence="1">BCRC 34780</strain>
    </source>
</reference>
<organism evidence="1 2">
    <name type="scientific">Coemansia helicoidea</name>
    <dbReference type="NCBI Taxonomy" id="1286919"/>
    <lineage>
        <taxon>Eukaryota</taxon>
        <taxon>Fungi</taxon>
        <taxon>Fungi incertae sedis</taxon>
        <taxon>Zoopagomycota</taxon>
        <taxon>Kickxellomycotina</taxon>
        <taxon>Kickxellomycetes</taxon>
        <taxon>Kickxellales</taxon>
        <taxon>Kickxellaceae</taxon>
        <taxon>Coemansia</taxon>
    </lineage>
</organism>
<dbReference type="Proteomes" id="UP001140087">
    <property type="component" value="Unassembled WGS sequence"/>
</dbReference>
<dbReference type="EMBL" id="JANBUN010002019">
    <property type="protein sequence ID" value="KAJ2795928.1"/>
    <property type="molecule type" value="Genomic_DNA"/>
</dbReference>
<keyword evidence="2" id="KW-1185">Reference proteome</keyword>
<protein>
    <submittedName>
        <fullName evidence="1">Uncharacterized protein</fullName>
    </submittedName>
</protein>
<proteinExistence type="predicted"/>
<name>A0ACC1KVV9_9FUNG</name>
<accession>A0ACC1KVV9</accession>
<evidence type="ECO:0000313" key="2">
    <source>
        <dbReference type="Proteomes" id="UP001140087"/>
    </source>
</evidence>